<evidence type="ECO:0000259" key="7">
    <source>
        <dbReference type="Pfam" id="PF06394"/>
    </source>
</evidence>
<evidence type="ECO:0000313" key="8">
    <source>
        <dbReference type="Proteomes" id="UP000492821"/>
    </source>
</evidence>
<accession>A0A7E4W0L4</accession>
<dbReference type="PANTHER" id="PTHR37969:SF1">
    <property type="entry name" value="PROTEIN CBG13105"/>
    <property type="match status" value="1"/>
</dbReference>
<keyword evidence="3" id="KW-0964">Secreted</keyword>
<proteinExistence type="inferred from homology"/>
<dbReference type="InterPro" id="IPR051901">
    <property type="entry name" value="Protease_Inhibitor_I33"/>
</dbReference>
<sequence length="232" mass="24978">MRTFTSICLVALVAFAAASPVKRQAGFGSALSTVGGNLGCVVTENKLYINGLYDKDLTTGEQEELADYEVRLKEFKKTIKSAVAERRNQLLAQQGFGGAVAASDNSSLPEPPKRPSFCSIKDTTQYIFDGCKVQNNRVYIGSTFARDLTATEQQELAVFDTKMTAYQKQVTASLQQQVKNIFGDQLASLFGGSSRHSGNRLATTTTASPADTTTSAATLEAPDAPNFCTIIY</sequence>
<evidence type="ECO:0000256" key="1">
    <source>
        <dbReference type="ARBA" id="ARBA00004613"/>
    </source>
</evidence>
<reference evidence="9" key="2">
    <citation type="submission" date="2020-10" db="UniProtKB">
        <authorList>
            <consortium name="WormBaseParasite"/>
        </authorList>
    </citation>
    <scope>IDENTIFICATION</scope>
</reference>
<dbReference type="PANTHER" id="PTHR37969">
    <property type="entry name" value="PROTEIN CBG07421-RELATED"/>
    <property type="match status" value="1"/>
</dbReference>
<keyword evidence="4 6" id="KW-0732">Signal</keyword>
<dbReference type="Proteomes" id="UP000492821">
    <property type="component" value="Unassembled WGS sequence"/>
</dbReference>
<reference evidence="8" key="1">
    <citation type="journal article" date="2013" name="Genetics">
        <title>The draft genome and transcriptome of Panagrellus redivivus are shaped by the harsh demands of a free-living lifestyle.</title>
        <authorList>
            <person name="Srinivasan J."/>
            <person name="Dillman A.R."/>
            <person name="Macchietto M.G."/>
            <person name="Heikkinen L."/>
            <person name="Lakso M."/>
            <person name="Fracchia K.M."/>
            <person name="Antoshechkin I."/>
            <person name="Mortazavi A."/>
            <person name="Wong G."/>
            <person name="Sternberg P.W."/>
        </authorList>
    </citation>
    <scope>NUCLEOTIDE SEQUENCE [LARGE SCALE GENOMIC DNA]</scope>
    <source>
        <strain evidence="8">MT8872</strain>
    </source>
</reference>
<keyword evidence="5" id="KW-1015">Disulfide bond</keyword>
<dbReference type="AlphaFoldDB" id="A0A7E4W0L4"/>
<comment type="similarity">
    <text evidence="2">Belongs to the protease inhibitor I33 family.</text>
</comment>
<name>A0A7E4W0L4_PANRE</name>
<feature type="domain" description="Pepsin inhibitor-3-like repeated" evidence="7">
    <location>
        <begin position="111"/>
        <end position="183"/>
    </location>
</feature>
<dbReference type="Gene3D" id="3.30.1120.50">
    <property type="entry name" value="Pepsin inhibitor-3"/>
    <property type="match status" value="2"/>
</dbReference>
<dbReference type="InterPro" id="IPR010480">
    <property type="entry name" value="Pepsin-I3"/>
</dbReference>
<dbReference type="WBParaSite" id="Pan_g5013.t1">
    <property type="protein sequence ID" value="Pan_g5013.t1"/>
    <property type="gene ID" value="Pan_g5013"/>
</dbReference>
<evidence type="ECO:0000313" key="9">
    <source>
        <dbReference type="WBParaSite" id="Pan_g5013.t1"/>
    </source>
</evidence>
<keyword evidence="8" id="KW-1185">Reference proteome</keyword>
<organism evidence="8 9">
    <name type="scientific">Panagrellus redivivus</name>
    <name type="common">Microworm</name>
    <dbReference type="NCBI Taxonomy" id="6233"/>
    <lineage>
        <taxon>Eukaryota</taxon>
        <taxon>Metazoa</taxon>
        <taxon>Ecdysozoa</taxon>
        <taxon>Nematoda</taxon>
        <taxon>Chromadorea</taxon>
        <taxon>Rhabditida</taxon>
        <taxon>Tylenchina</taxon>
        <taxon>Panagrolaimomorpha</taxon>
        <taxon>Panagrolaimoidea</taxon>
        <taxon>Panagrolaimidae</taxon>
        <taxon>Panagrellus</taxon>
    </lineage>
</organism>
<evidence type="ECO:0000256" key="3">
    <source>
        <dbReference type="ARBA" id="ARBA00022525"/>
    </source>
</evidence>
<protein>
    <submittedName>
        <fullName evidence="9">Pepsin-I3 domain-containing protein</fullName>
    </submittedName>
</protein>
<feature type="domain" description="Pepsin inhibitor-3-like repeated" evidence="7">
    <location>
        <begin position="24"/>
        <end position="90"/>
    </location>
</feature>
<feature type="signal peptide" evidence="6">
    <location>
        <begin position="1"/>
        <end position="18"/>
    </location>
</feature>
<evidence type="ECO:0000256" key="4">
    <source>
        <dbReference type="ARBA" id="ARBA00022729"/>
    </source>
</evidence>
<evidence type="ECO:0000256" key="6">
    <source>
        <dbReference type="SAM" id="SignalP"/>
    </source>
</evidence>
<dbReference type="GO" id="GO:0005576">
    <property type="term" value="C:extracellular region"/>
    <property type="evidence" value="ECO:0007669"/>
    <property type="project" value="UniProtKB-SubCell"/>
</dbReference>
<feature type="chain" id="PRO_5029017075" evidence="6">
    <location>
        <begin position="19"/>
        <end position="232"/>
    </location>
</feature>
<dbReference type="InterPro" id="IPR038412">
    <property type="entry name" value="Pepsin-I3_sf"/>
</dbReference>
<comment type="subcellular location">
    <subcellularLocation>
        <location evidence="1">Secreted</location>
    </subcellularLocation>
</comment>
<dbReference type="Pfam" id="PF06394">
    <property type="entry name" value="Pepsin-I3"/>
    <property type="match status" value="2"/>
</dbReference>
<dbReference type="SUPFAM" id="SSF55149">
    <property type="entry name" value="Pepsin inhibitor-3"/>
    <property type="match status" value="1"/>
</dbReference>
<evidence type="ECO:0000256" key="5">
    <source>
        <dbReference type="ARBA" id="ARBA00023157"/>
    </source>
</evidence>
<evidence type="ECO:0000256" key="2">
    <source>
        <dbReference type="ARBA" id="ARBA00008019"/>
    </source>
</evidence>